<dbReference type="EMBL" id="CAJHNH020000373">
    <property type="protein sequence ID" value="CAG5117253.1"/>
    <property type="molecule type" value="Genomic_DNA"/>
</dbReference>
<dbReference type="GO" id="GO:0008270">
    <property type="term" value="F:zinc ion binding"/>
    <property type="evidence" value="ECO:0007669"/>
    <property type="project" value="UniProtKB-KW"/>
</dbReference>
<keyword evidence="9" id="KW-0539">Nucleus</keyword>
<dbReference type="GO" id="GO:0000978">
    <property type="term" value="F:RNA polymerase II cis-regulatory region sequence-specific DNA binding"/>
    <property type="evidence" value="ECO:0007669"/>
    <property type="project" value="TreeGrafter"/>
</dbReference>
<evidence type="ECO:0000256" key="8">
    <source>
        <dbReference type="ARBA" id="ARBA00023170"/>
    </source>
</evidence>
<dbReference type="GO" id="GO:0045944">
    <property type="term" value="P:positive regulation of transcription by RNA polymerase II"/>
    <property type="evidence" value="ECO:0007669"/>
    <property type="project" value="TreeGrafter"/>
</dbReference>
<sequence length="502" mass="56358">DIFNSTILSDEYYVFPVDASSAMCLDVLQADSSDIGGVRFHDFTTHEQQQLLQYQQHPDSPSSTHEYGSRSPSGSSDSGKQYKPQYTAELEVLCRICGDRASGFHYGVHSCEGCKGFFRRTLKKQLVYKPCQAGSRCKIDTGTRNKCQYCRYQRCLFAGMSQDAVRFGRMPKVEREKLLADREELNCTSSRRIVELRSLTDLIKAAFRDTFNSTIFFKHQQPQHKHQPHQHHHQHQQTHQHQHHQPAYTFSQMNLSGAATPFYISSQLLSPASQSTPSSPTGAVNENIPAEPVEVLDTLTTDQFFSRGVFGRFQELALPVMEGSVRFAKKIPGFTSLAMRDQIMLMKRNGFMVVHLALHSVITPSFVQMDTLAGSLRIRRNSFYICEQMAWLLGHAMVVMDKVQAFSLTTGEMALFSAVLLTQDCLGLSAPQNVEDLQANLIEALRLELKHNHPKDKATSFDPTPDFCHVMPLLKEIFDLDNPQTSAASSSSSPSSLSTSSL</sequence>
<dbReference type="Proteomes" id="UP000678393">
    <property type="component" value="Unassembled WGS sequence"/>
</dbReference>
<feature type="region of interest" description="Disordered" evidence="10">
    <location>
        <begin position="219"/>
        <end position="246"/>
    </location>
</feature>
<keyword evidence="6" id="KW-0238">DNA-binding</keyword>
<dbReference type="PRINTS" id="PR00398">
    <property type="entry name" value="STRDHORMONER"/>
</dbReference>
<dbReference type="SUPFAM" id="SSF48508">
    <property type="entry name" value="Nuclear receptor ligand-binding domain"/>
    <property type="match status" value="1"/>
</dbReference>
<accession>A0A8S3YJ42</accession>
<keyword evidence="3" id="KW-0863">Zinc-finger</keyword>
<dbReference type="InterPro" id="IPR001723">
    <property type="entry name" value="Nuclear_hrmn_rcpt"/>
</dbReference>
<dbReference type="Pfam" id="PF00105">
    <property type="entry name" value="zf-C4"/>
    <property type="match status" value="1"/>
</dbReference>
<dbReference type="InterPro" id="IPR050234">
    <property type="entry name" value="Nuclear_hormone_rcpt_NR1"/>
</dbReference>
<dbReference type="PROSITE" id="PS00031">
    <property type="entry name" value="NUCLEAR_REC_DBD_1"/>
    <property type="match status" value="1"/>
</dbReference>
<keyword evidence="2" id="KW-0479">Metal-binding</keyword>
<gene>
    <name evidence="13" type="ORF">CUNI_LOCUS2811</name>
</gene>
<dbReference type="PROSITE" id="PS51843">
    <property type="entry name" value="NR_LBD"/>
    <property type="match status" value="1"/>
</dbReference>
<proteinExistence type="inferred from homology"/>
<dbReference type="GO" id="GO:0004879">
    <property type="term" value="F:nuclear receptor activity"/>
    <property type="evidence" value="ECO:0007669"/>
    <property type="project" value="TreeGrafter"/>
</dbReference>
<protein>
    <submittedName>
        <fullName evidence="13">Uncharacterized protein</fullName>
    </submittedName>
</protein>
<evidence type="ECO:0000256" key="5">
    <source>
        <dbReference type="ARBA" id="ARBA00023015"/>
    </source>
</evidence>
<organism evidence="13 14">
    <name type="scientific">Candidula unifasciata</name>
    <dbReference type="NCBI Taxonomy" id="100452"/>
    <lineage>
        <taxon>Eukaryota</taxon>
        <taxon>Metazoa</taxon>
        <taxon>Spiralia</taxon>
        <taxon>Lophotrochozoa</taxon>
        <taxon>Mollusca</taxon>
        <taxon>Gastropoda</taxon>
        <taxon>Heterobranchia</taxon>
        <taxon>Euthyneura</taxon>
        <taxon>Panpulmonata</taxon>
        <taxon>Eupulmonata</taxon>
        <taxon>Stylommatophora</taxon>
        <taxon>Helicina</taxon>
        <taxon>Helicoidea</taxon>
        <taxon>Geomitridae</taxon>
        <taxon>Candidula</taxon>
    </lineage>
</organism>
<comment type="similarity">
    <text evidence="1">Belongs to the nuclear hormone receptor family.</text>
</comment>
<dbReference type="InterPro" id="IPR035500">
    <property type="entry name" value="NHR-like_dom_sf"/>
</dbReference>
<dbReference type="PANTHER" id="PTHR24082:SF473">
    <property type="entry name" value="ECDYSONE-INDUCED PROTEIN 75B, ISOFORM B"/>
    <property type="match status" value="1"/>
</dbReference>
<dbReference type="SUPFAM" id="SSF57716">
    <property type="entry name" value="Glucocorticoid receptor-like (DNA-binding domain)"/>
    <property type="match status" value="1"/>
</dbReference>
<feature type="domain" description="NR LBD" evidence="12">
    <location>
        <begin position="279"/>
        <end position="502"/>
    </location>
</feature>
<dbReference type="InterPro" id="IPR001628">
    <property type="entry name" value="Znf_hrmn_rcpt"/>
</dbReference>
<evidence type="ECO:0000313" key="13">
    <source>
        <dbReference type="EMBL" id="CAG5117253.1"/>
    </source>
</evidence>
<evidence type="ECO:0000256" key="10">
    <source>
        <dbReference type="SAM" id="MobiDB-lite"/>
    </source>
</evidence>
<dbReference type="GO" id="GO:0000122">
    <property type="term" value="P:negative regulation of transcription by RNA polymerase II"/>
    <property type="evidence" value="ECO:0007669"/>
    <property type="project" value="TreeGrafter"/>
</dbReference>
<feature type="compositionally biased region" description="Polar residues" evidence="10">
    <location>
        <begin position="57"/>
        <end position="66"/>
    </location>
</feature>
<keyword evidence="14" id="KW-1185">Reference proteome</keyword>
<dbReference type="PANTHER" id="PTHR24082">
    <property type="entry name" value="NUCLEAR HORMONE RECEPTOR"/>
    <property type="match status" value="1"/>
</dbReference>
<keyword evidence="8" id="KW-0675">Receptor</keyword>
<evidence type="ECO:0000256" key="4">
    <source>
        <dbReference type="ARBA" id="ARBA00022833"/>
    </source>
</evidence>
<feature type="compositionally biased region" description="Basic residues" evidence="10">
    <location>
        <begin position="221"/>
        <end position="244"/>
    </location>
</feature>
<dbReference type="GO" id="GO:0009755">
    <property type="term" value="P:hormone-mediated signaling pathway"/>
    <property type="evidence" value="ECO:0007669"/>
    <property type="project" value="TreeGrafter"/>
</dbReference>
<evidence type="ECO:0000256" key="3">
    <source>
        <dbReference type="ARBA" id="ARBA00022771"/>
    </source>
</evidence>
<feature type="compositionally biased region" description="Low complexity" evidence="10">
    <location>
        <begin position="485"/>
        <end position="502"/>
    </location>
</feature>
<feature type="region of interest" description="Disordered" evidence="10">
    <location>
        <begin position="483"/>
        <end position="502"/>
    </location>
</feature>
<dbReference type="FunFam" id="3.30.50.10:FF:000030">
    <property type="entry name" value="Nuclear Hormone Receptor family"/>
    <property type="match status" value="1"/>
</dbReference>
<dbReference type="InterPro" id="IPR000536">
    <property type="entry name" value="Nucl_hrmn_rcpt_lig-bd"/>
</dbReference>
<dbReference type="OrthoDB" id="7634782at2759"/>
<dbReference type="SMART" id="SM00399">
    <property type="entry name" value="ZnF_C4"/>
    <property type="match status" value="1"/>
</dbReference>
<dbReference type="PRINTS" id="PR00047">
    <property type="entry name" value="STROIDFINGER"/>
</dbReference>
<dbReference type="Pfam" id="PF00104">
    <property type="entry name" value="Hormone_recep"/>
    <property type="match status" value="1"/>
</dbReference>
<evidence type="ECO:0000256" key="2">
    <source>
        <dbReference type="ARBA" id="ARBA00022723"/>
    </source>
</evidence>
<evidence type="ECO:0000256" key="9">
    <source>
        <dbReference type="ARBA" id="ARBA00023242"/>
    </source>
</evidence>
<evidence type="ECO:0000259" key="11">
    <source>
        <dbReference type="PROSITE" id="PS51030"/>
    </source>
</evidence>
<evidence type="ECO:0000313" key="14">
    <source>
        <dbReference type="Proteomes" id="UP000678393"/>
    </source>
</evidence>
<dbReference type="Gene3D" id="1.10.565.10">
    <property type="entry name" value="Retinoid X Receptor"/>
    <property type="match status" value="1"/>
</dbReference>
<feature type="domain" description="Nuclear receptor" evidence="11">
    <location>
        <begin position="91"/>
        <end position="167"/>
    </location>
</feature>
<feature type="compositionally biased region" description="Low complexity" evidence="10">
    <location>
        <begin position="69"/>
        <end position="79"/>
    </location>
</feature>
<dbReference type="Gene3D" id="3.30.50.10">
    <property type="entry name" value="Erythroid Transcription Factor GATA-1, subunit A"/>
    <property type="match status" value="1"/>
</dbReference>
<feature type="region of interest" description="Disordered" evidence="10">
    <location>
        <begin position="54"/>
        <end position="81"/>
    </location>
</feature>
<comment type="caution">
    <text evidence="13">The sequence shown here is derived from an EMBL/GenBank/DDBJ whole genome shotgun (WGS) entry which is preliminary data.</text>
</comment>
<reference evidence="13" key="1">
    <citation type="submission" date="2021-04" db="EMBL/GenBank/DDBJ databases">
        <authorList>
            <consortium name="Molecular Ecology Group"/>
        </authorList>
    </citation>
    <scope>NUCLEOTIDE SEQUENCE</scope>
</reference>
<dbReference type="PROSITE" id="PS51030">
    <property type="entry name" value="NUCLEAR_REC_DBD_2"/>
    <property type="match status" value="1"/>
</dbReference>
<evidence type="ECO:0000256" key="1">
    <source>
        <dbReference type="ARBA" id="ARBA00005993"/>
    </source>
</evidence>
<evidence type="ECO:0000256" key="6">
    <source>
        <dbReference type="ARBA" id="ARBA00023125"/>
    </source>
</evidence>
<feature type="non-terminal residue" evidence="13">
    <location>
        <position position="1"/>
    </location>
</feature>
<dbReference type="GO" id="GO:0030154">
    <property type="term" value="P:cell differentiation"/>
    <property type="evidence" value="ECO:0007669"/>
    <property type="project" value="TreeGrafter"/>
</dbReference>
<dbReference type="AlphaFoldDB" id="A0A8S3YJ42"/>
<evidence type="ECO:0000256" key="7">
    <source>
        <dbReference type="ARBA" id="ARBA00023163"/>
    </source>
</evidence>
<keyword evidence="5" id="KW-0805">Transcription regulation</keyword>
<dbReference type="InterPro" id="IPR013088">
    <property type="entry name" value="Znf_NHR/GATA"/>
</dbReference>
<keyword evidence="4" id="KW-0862">Zinc</keyword>
<evidence type="ECO:0000259" key="12">
    <source>
        <dbReference type="PROSITE" id="PS51843"/>
    </source>
</evidence>
<name>A0A8S3YJ42_9EUPU</name>
<keyword evidence="7" id="KW-0804">Transcription</keyword>